<protein>
    <submittedName>
        <fullName evidence="1">Uncharacterized protein</fullName>
    </submittedName>
</protein>
<gene>
    <name evidence="1" type="ORF">K1T71_001204</name>
</gene>
<dbReference type="Proteomes" id="UP000824533">
    <property type="component" value="Linkage Group LG02"/>
</dbReference>
<proteinExistence type="predicted"/>
<sequence>MTHATQRVFSFVLCAFFVFKKVYYCDGQFLSYRNDQSFLPVPFPTCIAEDIDCLRRGLRTFFILMDSNHLGMKPVDPLIINSVAISYEDQQTSFLLRRVNVTGARWSKLIERRINVGERRNSAIFSSDLHITGDLFMSTPDRLEPIVAYLTMDIYAVESNISYSWSFERGIDNEDYLLMGPERVAVRNTRIPSFYLQPKSQDVNILEQALIIKPTVLEHLSNEITTSLIHSIIDNFRLFSSRVPVKYYYKYK</sequence>
<dbReference type="EMBL" id="CM034388">
    <property type="protein sequence ID" value="KAJ0183228.1"/>
    <property type="molecule type" value="Genomic_DNA"/>
</dbReference>
<evidence type="ECO:0000313" key="1">
    <source>
        <dbReference type="EMBL" id="KAJ0183228.1"/>
    </source>
</evidence>
<keyword evidence="2" id="KW-1185">Reference proteome</keyword>
<organism evidence="1 2">
    <name type="scientific">Dendrolimus kikuchii</name>
    <dbReference type="NCBI Taxonomy" id="765133"/>
    <lineage>
        <taxon>Eukaryota</taxon>
        <taxon>Metazoa</taxon>
        <taxon>Ecdysozoa</taxon>
        <taxon>Arthropoda</taxon>
        <taxon>Hexapoda</taxon>
        <taxon>Insecta</taxon>
        <taxon>Pterygota</taxon>
        <taxon>Neoptera</taxon>
        <taxon>Endopterygota</taxon>
        <taxon>Lepidoptera</taxon>
        <taxon>Glossata</taxon>
        <taxon>Ditrysia</taxon>
        <taxon>Bombycoidea</taxon>
        <taxon>Lasiocampidae</taxon>
        <taxon>Dendrolimus</taxon>
    </lineage>
</organism>
<evidence type="ECO:0000313" key="2">
    <source>
        <dbReference type="Proteomes" id="UP000824533"/>
    </source>
</evidence>
<comment type="caution">
    <text evidence="1">The sequence shown here is derived from an EMBL/GenBank/DDBJ whole genome shotgun (WGS) entry which is preliminary data.</text>
</comment>
<reference evidence="1 2" key="1">
    <citation type="journal article" date="2021" name="Front. Genet.">
        <title>Chromosome-Level Genome Assembly Reveals Significant Gene Expansion in the Toll and IMD Signaling Pathways of Dendrolimus kikuchii.</title>
        <authorList>
            <person name="Zhou J."/>
            <person name="Wu P."/>
            <person name="Xiong Z."/>
            <person name="Liu N."/>
            <person name="Zhao N."/>
            <person name="Ji M."/>
            <person name="Qiu Y."/>
            <person name="Yang B."/>
        </authorList>
    </citation>
    <scope>NUCLEOTIDE SEQUENCE [LARGE SCALE GENOMIC DNA]</scope>
    <source>
        <strain evidence="1">Ann1</strain>
    </source>
</reference>
<accession>A0ACC1DGY1</accession>
<name>A0ACC1DGY1_9NEOP</name>